<dbReference type="InterPro" id="IPR023214">
    <property type="entry name" value="HAD_sf"/>
</dbReference>
<dbReference type="OrthoDB" id="9797415at2"/>
<gene>
    <name evidence="1" type="ORF">GCM10010502_72590</name>
    <name evidence="2" type="ORF">HS99_0008800</name>
</gene>
<comment type="caution">
    <text evidence="2">The sequence shown here is derived from an EMBL/GenBank/DDBJ whole genome shotgun (WGS) entry which is preliminary data.</text>
</comment>
<reference evidence="1" key="5">
    <citation type="submission" date="2020-09" db="EMBL/GenBank/DDBJ databases">
        <authorList>
            <person name="Sun Q."/>
            <person name="Ohkuma M."/>
        </authorList>
    </citation>
    <scope>NUCLEOTIDE SEQUENCE</scope>
    <source>
        <strain evidence="1">JCM 4434</strain>
    </source>
</reference>
<dbReference type="PANTHER" id="PTHR43611:SF3">
    <property type="entry name" value="FLAVIN MONONUCLEOTIDE HYDROLASE 1, CHLOROPLATIC"/>
    <property type="match status" value="1"/>
</dbReference>
<dbReference type="RefSeq" id="WP_030558171.1">
    <property type="nucleotide sequence ID" value="NZ_BMUB01000042.1"/>
</dbReference>
<dbReference type="SFLD" id="SFLDS00003">
    <property type="entry name" value="Haloacid_Dehalogenase"/>
    <property type="match status" value="1"/>
</dbReference>
<dbReference type="InterPro" id="IPR036412">
    <property type="entry name" value="HAD-like_sf"/>
</dbReference>
<dbReference type="NCBIfam" id="TIGR01509">
    <property type="entry name" value="HAD-SF-IA-v3"/>
    <property type="match status" value="1"/>
</dbReference>
<dbReference type="PRINTS" id="PR00413">
    <property type="entry name" value="HADHALOGNASE"/>
</dbReference>
<dbReference type="PANTHER" id="PTHR43611">
    <property type="entry name" value="ALPHA-D-GLUCOSE 1-PHOSPHATE PHOSPHATASE"/>
    <property type="match status" value="1"/>
</dbReference>
<dbReference type="SUPFAM" id="SSF56784">
    <property type="entry name" value="HAD-like"/>
    <property type="match status" value="1"/>
</dbReference>
<accession>A0A1E7N1N9</accession>
<sequence length="220" mass="23853">MSDLVFDALLCDLDNVIRFYDLDEVARQEEAVGIAPGTTMEIAFAPGRDLPLVLGQITRAQWAASISEALTAQIPAQRAADLATAFAHAPARVDQHVVELLHQARRSIPVVLVTNATVWLDDDLAQLGLTDLADHVVNSSRVHSAKPDAEIYRIAAERAGVPAHRCAFVDDSQTNVDAARRAGMTAVLYRDISDLRRLLAPIVNEGDSSFLQETQAGPHD</sequence>
<dbReference type="Proteomes" id="UP000037395">
    <property type="component" value="Unassembled WGS sequence"/>
</dbReference>
<protein>
    <submittedName>
        <fullName evidence="2">Hydrolase</fullName>
    </submittedName>
</protein>
<proteinExistence type="predicted"/>
<keyword evidence="2" id="KW-0378">Hydrolase</keyword>
<dbReference type="EMBL" id="JPRF03000043">
    <property type="protein sequence ID" value="OEV34591.1"/>
    <property type="molecule type" value="Genomic_DNA"/>
</dbReference>
<reference evidence="2" key="4">
    <citation type="submission" date="2016-08" db="EMBL/GenBank/DDBJ databases">
        <title>Sequencing, Assembly and Comparative Genomics of S. aureofaciens ATCC 10762.</title>
        <authorList>
            <person name="Gradnigo J.S."/>
            <person name="Johnson N."/>
            <person name="Somerville G.A."/>
        </authorList>
    </citation>
    <scope>NUCLEOTIDE SEQUENCE [LARGE SCALE GENOMIC DNA]</scope>
    <source>
        <strain evidence="2">ATCC 10762</strain>
    </source>
</reference>
<dbReference type="SFLD" id="SFLDG01129">
    <property type="entry name" value="C1.5:_HAD__Beta-PGM__Phosphata"/>
    <property type="match status" value="1"/>
</dbReference>
<dbReference type="GeneID" id="97490115"/>
<dbReference type="Pfam" id="PF00702">
    <property type="entry name" value="Hydrolase"/>
    <property type="match status" value="1"/>
</dbReference>
<dbReference type="Proteomes" id="UP000610124">
    <property type="component" value="Unassembled WGS sequence"/>
</dbReference>
<accession>A0A8H9I0U7</accession>
<evidence type="ECO:0000313" key="3">
    <source>
        <dbReference type="Proteomes" id="UP000037395"/>
    </source>
</evidence>
<reference evidence="2 3" key="2">
    <citation type="submission" date="2014-07" db="EMBL/GenBank/DDBJ databases">
        <authorList>
            <person name="Zhang J.E."/>
            <person name="Yang H."/>
            <person name="Guo J."/>
            <person name="Deng Z."/>
            <person name="Luo H."/>
            <person name="Luo M."/>
            <person name="Zhao B."/>
        </authorList>
    </citation>
    <scope>NUCLEOTIDE SEQUENCE [LARGE SCALE GENOMIC DNA]</scope>
    <source>
        <strain evidence="2">ATCC 10762</strain>
        <strain evidence="3">ATCC 10762 / DSM 40127 / CCM 3239 / JCM 4008 / LMG 5968 / NBRC 12843 / NCIMB 8234 / A-377</strain>
    </source>
</reference>
<dbReference type="EMBL" id="BMUB01000042">
    <property type="protein sequence ID" value="GGV06976.1"/>
    <property type="molecule type" value="Genomic_DNA"/>
</dbReference>
<reference evidence="3" key="3">
    <citation type="submission" date="2016-08" db="EMBL/GenBank/DDBJ databases">
        <title>Sequencing, assembly and comparative genomics of S. aureofaciens ATCC 10762.</title>
        <authorList>
            <person name="Gradnigo J.S."/>
            <person name="Johnson N."/>
            <person name="Somerville G.A."/>
        </authorList>
    </citation>
    <scope>NUCLEOTIDE SEQUENCE [LARGE SCALE GENOMIC DNA]</scope>
    <source>
        <strain evidence="3">ATCC 10762 / DSM 40127 / CCM 3239 / JCM 4008 / LMG 5968 / NBRC 12843 / NCIMB 8234 / A-377</strain>
    </source>
</reference>
<evidence type="ECO:0000313" key="2">
    <source>
        <dbReference type="EMBL" id="OEV34591.1"/>
    </source>
</evidence>
<organism evidence="2 3">
    <name type="scientific">Kitasatospora aureofaciens</name>
    <name type="common">Streptomyces aureofaciens</name>
    <dbReference type="NCBI Taxonomy" id="1894"/>
    <lineage>
        <taxon>Bacteria</taxon>
        <taxon>Bacillati</taxon>
        <taxon>Actinomycetota</taxon>
        <taxon>Actinomycetes</taxon>
        <taxon>Kitasatosporales</taxon>
        <taxon>Streptomycetaceae</taxon>
        <taxon>Kitasatospora</taxon>
    </lineage>
</organism>
<keyword evidence="3" id="KW-1185">Reference proteome</keyword>
<reference evidence="1" key="1">
    <citation type="journal article" date="2014" name="Int. J. Syst. Evol. Microbiol.">
        <title>Complete genome sequence of Corynebacterium casei LMG S-19264T (=DSM 44701T), isolated from a smear-ripened cheese.</title>
        <authorList>
            <consortium name="US DOE Joint Genome Institute (JGI-PGF)"/>
            <person name="Walter F."/>
            <person name="Albersmeier A."/>
            <person name="Kalinowski J."/>
            <person name="Ruckert C."/>
        </authorList>
    </citation>
    <scope>NUCLEOTIDE SEQUENCE</scope>
    <source>
        <strain evidence="1">JCM 4434</strain>
    </source>
</reference>
<evidence type="ECO:0000313" key="1">
    <source>
        <dbReference type="EMBL" id="GGV06976.1"/>
    </source>
</evidence>
<dbReference type="AlphaFoldDB" id="A0A1E7N1N9"/>
<dbReference type="InterPro" id="IPR006439">
    <property type="entry name" value="HAD-SF_hydro_IA"/>
</dbReference>
<dbReference type="NCBIfam" id="TIGR01549">
    <property type="entry name" value="HAD-SF-IA-v1"/>
    <property type="match status" value="1"/>
</dbReference>
<dbReference type="Gene3D" id="3.40.50.1000">
    <property type="entry name" value="HAD superfamily/HAD-like"/>
    <property type="match status" value="1"/>
</dbReference>
<dbReference type="GO" id="GO:0016787">
    <property type="term" value="F:hydrolase activity"/>
    <property type="evidence" value="ECO:0007669"/>
    <property type="project" value="UniProtKB-KW"/>
</dbReference>
<dbReference type="KEGG" id="kau:B6264_26995"/>
<name>A0A1E7N1N9_KITAU</name>